<evidence type="ECO:0000259" key="13">
    <source>
        <dbReference type="PROSITE" id="PS50885"/>
    </source>
</evidence>
<keyword evidence="9" id="KW-0902">Two-component regulatory system</keyword>
<evidence type="ECO:0000256" key="10">
    <source>
        <dbReference type="SAM" id="Coils"/>
    </source>
</evidence>
<dbReference type="CDD" id="cd06225">
    <property type="entry name" value="HAMP"/>
    <property type="match status" value="1"/>
</dbReference>
<dbReference type="InterPro" id="IPR036890">
    <property type="entry name" value="HATPase_C_sf"/>
</dbReference>
<dbReference type="GO" id="GO:0005524">
    <property type="term" value="F:ATP binding"/>
    <property type="evidence" value="ECO:0007669"/>
    <property type="project" value="UniProtKB-KW"/>
</dbReference>
<dbReference type="EMBL" id="CP047423">
    <property type="protein sequence ID" value="QPD03883.1"/>
    <property type="molecule type" value="Genomic_DNA"/>
</dbReference>
<keyword evidence="6" id="KW-0547">Nucleotide-binding</keyword>
<feature type="domain" description="Histidine kinase" evidence="12">
    <location>
        <begin position="358"/>
        <end position="577"/>
    </location>
</feature>
<keyword evidence="11" id="KW-0472">Membrane</keyword>
<sequence>MTHPGTLTPHWFSMTLRTKLVFCTAIILIIACLLLGWLFIQQQVRSTAESSVQSGTLLAQHLAHMGRSSIVEGDIPRLNQLIREILAVNPVAYVAVISPNGELQTGFGKGTWEDQFSQQTTGQRQFSATTLLLPRHRTGITSEPLVSAIDLKTEGPVLRQKLELTPGELMNLVGGAELPIFYDITVHVPPYALVPRWDPALQLTLEERLDGSEESMARTPPTPTLVQIGLSTSRLQQGLRRLLWQAVMITLSTLAGGLCIAVILARRITIPLQGLTLAATKLAGGETVPPLDIRTRDEIGTLTGVFNNMATRLHARERELRELAHTLEDRVKVRTEELAAANARLQEIDRRKSIFVSTASHELRTPLTSMKVHVANLRDGIDGAVSDEQRRSLARVEANLSRLQLLIDDLLDLSQIEMGQTALHVKPVTVGTVIAKAVEDVYPMASERRVNVVITLASDLPEVSADPDKFYQITLNLLHNAVKFTHSDTTVDVSAAPLSDGTVQISVSDAGPGIMLEDAEKIFQPFYRVSTTGKKSKGAGLGLSIAKLLVELHYGRLWVETVPGCGSRFSFTLHSIQTRRPAMAQAFPLISPYPHTIR</sequence>
<evidence type="ECO:0000313" key="14">
    <source>
        <dbReference type="EMBL" id="QPD03883.1"/>
    </source>
</evidence>
<dbReference type="InterPro" id="IPR050351">
    <property type="entry name" value="BphY/WalK/GraS-like"/>
</dbReference>
<keyword evidence="11" id="KW-1133">Transmembrane helix</keyword>
<dbReference type="SUPFAM" id="SSF55874">
    <property type="entry name" value="ATPase domain of HSP90 chaperone/DNA topoisomerase II/histidine kinase"/>
    <property type="match status" value="1"/>
</dbReference>
<dbReference type="Proteomes" id="UP000593737">
    <property type="component" value="Chromosome"/>
</dbReference>
<keyword evidence="4" id="KW-0597">Phosphoprotein</keyword>
<evidence type="ECO:0000256" key="6">
    <source>
        <dbReference type="ARBA" id="ARBA00022741"/>
    </source>
</evidence>
<evidence type="ECO:0000256" key="5">
    <source>
        <dbReference type="ARBA" id="ARBA00022679"/>
    </source>
</evidence>
<dbReference type="CDD" id="cd00075">
    <property type="entry name" value="HATPase"/>
    <property type="match status" value="1"/>
</dbReference>
<dbReference type="FunFam" id="3.30.565.10:FF:000006">
    <property type="entry name" value="Sensor histidine kinase WalK"/>
    <property type="match status" value="1"/>
</dbReference>
<dbReference type="KEGG" id="nkf:Nkreftii_001657"/>
<evidence type="ECO:0000256" key="9">
    <source>
        <dbReference type="ARBA" id="ARBA00023012"/>
    </source>
</evidence>
<keyword evidence="8" id="KW-0067">ATP-binding</keyword>
<gene>
    <name evidence="14" type="ORF">Nkreftii_001657</name>
</gene>
<dbReference type="Gene3D" id="6.10.340.10">
    <property type="match status" value="1"/>
</dbReference>
<dbReference type="Pfam" id="PF00512">
    <property type="entry name" value="HisKA"/>
    <property type="match status" value="1"/>
</dbReference>
<evidence type="ECO:0000256" key="11">
    <source>
        <dbReference type="SAM" id="Phobius"/>
    </source>
</evidence>
<feature type="transmembrane region" description="Helical" evidence="11">
    <location>
        <begin position="242"/>
        <end position="265"/>
    </location>
</feature>
<protein>
    <recommendedName>
        <fullName evidence="3">histidine kinase</fullName>
        <ecNumber evidence="3">2.7.13.3</ecNumber>
    </recommendedName>
</protein>
<dbReference type="GO" id="GO:0016020">
    <property type="term" value="C:membrane"/>
    <property type="evidence" value="ECO:0007669"/>
    <property type="project" value="UniProtKB-SubCell"/>
</dbReference>
<keyword evidence="7 14" id="KW-0418">Kinase</keyword>
<dbReference type="SMART" id="SM00387">
    <property type="entry name" value="HATPase_c"/>
    <property type="match status" value="1"/>
</dbReference>
<evidence type="ECO:0000256" key="8">
    <source>
        <dbReference type="ARBA" id="ARBA00022840"/>
    </source>
</evidence>
<dbReference type="Pfam" id="PF00672">
    <property type="entry name" value="HAMP"/>
    <property type="match status" value="1"/>
</dbReference>
<evidence type="ECO:0000256" key="2">
    <source>
        <dbReference type="ARBA" id="ARBA00004370"/>
    </source>
</evidence>
<dbReference type="PANTHER" id="PTHR42878">
    <property type="entry name" value="TWO-COMPONENT HISTIDINE KINASE"/>
    <property type="match status" value="1"/>
</dbReference>
<dbReference type="GO" id="GO:0007234">
    <property type="term" value="P:osmosensory signaling via phosphorelay pathway"/>
    <property type="evidence" value="ECO:0007669"/>
    <property type="project" value="TreeGrafter"/>
</dbReference>
<evidence type="ECO:0000256" key="4">
    <source>
        <dbReference type="ARBA" id="ARBA00022553"/>
    </source>
</evidence>
<dbReference type="InterPro" id="IPR003594">
    <property type="entry name" value="HATPase_dom"/>
</dbReference>
<dbReference type="CDD" id="cd00082">
    <property type="entry name" value="HisKA"/>
    <property type="match status" value="1"/>
</dbReference>
<keyword evidence="10" id="KW-0175">Coiled coil</keyword>
<dbReference type="PRINTS" id="PR00344">
    <property type="entry name" value="BCTRLSENSOR"/>
</dbReference>
<dbReference type="GO" id="GO:0030295">
    <property type="term" value="F:protein kinase activator activity"/>
    <property type="evidence" value="ECO:0007669"/>
    <property type="project" value="TreeGrafter"/>
</dbReference>
<feature type="transmembrane region" description="Helical" evidence="11">
    <location>
        <begin position="20"/>
        <end position="40"/>
    </location>
</feature>
<dbReference type="PANTHER" id="PTHR42878:SF7">
    <property type="entry name" value="SENSOR HISTIDINE KINASE GLRK"/>
    <property type="match status" value="1"/>
</dbReference>
<dbReference type="AlphaFoldDB" id="A0A7S8FDM8"/>
<feature type="coiled-coil region" evidence="10">
    <location>
        <begin position="386"/>
        <end position="413"/>
    </location>
</feature>
<dbReference type="Gene3D" id="1.10.287.130">
    <property type="match status" value="1"/>
</dbReference>
<evidence type="ECO:0000256" key="7">
    <source>
        <dbReference type="ARBA" id="ARBA00022777"/>
    </source>
</evidence>
<evidence type="ECO:0000256" key="1">
    <source>
        <dbReference type="ARBA" id="ARBA00000085"/>
    </source>
</evidence>
<dbReference type="InterPro" id="IPR005467">
    <property type="entry name" value="His_kinase_dom"/>
</dbReference>
<dbReference type="SMART" id="SM00388">
    <property type="entry name" value="HisKA"/>
    <property type="match status" value="1"/>
</dbReference>
<reference evidence="14 15" key="1">
    <citation type="journal article" date="2020" name="ISME J.">
        <title>Enrichment and physiological characterization of a novel comammox Nitrospira indicates ammonium inhibition of complete nitrification.</title>
        <authorList>
            <person name="Sakoula D."/>
            <person name="Koch H."/>
            <person name="Frank J."/>
            <person name="Jetten M.S.M."/>
            <person name="van Kessel M.A.H.J."/>
            <person name="Lucker S."/>
        </authorList>
    </citation>
    <scope>NUCLEOTIDE SEQUENCE [LARGE SCALE GENOMIC DNA]</scope>
    <source>
        <strain evidence="14">Comreactor17</strain>
    </source>
</reference>
<name>A0A7S8FDM8_9BACT</name>
<evidence type="ECO:0000256" key="3">
    <source>
        <dbReference type="ARBA" id="ARBA00012438"/>
    </source>
</evidence>
<dbReference type="PROSITE" id="PS50885">
    <property type="entry name" value="HAMP"/>
    <property type="match status" value="1"/>
</dbReference>
<evidence type="ECO:0000313" key="15">
    <source>
        <dbReference type="Proteomes" id="UP000593737"/>
    </source>
</evidence>
<comment type="catalytic activity">
    <reaction evidence="1">
        <text>ATP + protein L-histidine = ADP + protein N-phospho-L-histidine.</text>
        <dbReference type="EC" id="2.7.13.3"/>
    </reaction>
</comment>
<dbReference type="InterPro" id="IPR004358">
    <property type="entry name" value="Sig_transdc_His_kin-like_C"/>
</dbReference>
<keyword evidence="11" id="KW-0812">Transmembrane</keyword>
<comment type="subcellular location">
    <subcellularLocation>
        <location evidence="2">Membrane</location>
    </subcellularLocation>
</comment>
<dbReference type="GO" id="GO:0000155">
    <property type="term" value="F:phosphorelay sensor kinase activity"/>
    <property type="evidence" value="ECO:0007669"/>
    <property type="project" value="InterPro"/>
</dbReference>
<dbReference type="PROSITE" id="PS50109">
    <property type="entry name" value="HIS_KIN"/>
    <property type="match status" value="1"/>
</dbReference>
<dbReference type="SUPFAM" id="SSF158472">
    <property type="entry name" value="HAMP domain-like"/>
    <property type="match status" value="1"/>
</dbReference>
<evidence type="ECO:0000259" key="12">
    <source>
        <dbReference type="PROSITE" id="PS50109"/>
    </source>
</evidence>
<keyword evidence="5 14" id="KW-0808">Transferase</keyword>
<accession>A0A7S8FDM8</accession>
<dbReference type="Pfam" id="PF02518">
    <property type="entry name" value="HATPase_c"/>
    <property type="match status" value="1"/>
</dbReference>
<dbReference type="GO" id="GO:0000156">
    <property type="term" value="F:phosphorelay response regulator activity"/>
    <property type="evidence" value="ECO:0007669"/>
    <property type="project" value="TreeGrafter"/>
</dbReference>
<organism evidence="14 15">
    <name type="scientific">Candidatus Nitrospira kreftii</name>
    <dbReference type="NCBI Taxonomy" id="2652173"/>
    <lineage>
        <taxon>Bacteria</taxon>
        <taxon>Pseudomonadati</taxon>
        <taxon>Nitrospirota</taxon>
        <taxon>Nitrospiria</taxon>
        <taxon>Nitrospirales</taxon>
        <taxon>Nitrospiraceae</taxon>
        <taxon>Nitrospira</taxon>
    </lineage>
</organism>
<proteinExistence type="predicted"/>
<feature type="domain" description="HAMP" evidence="13">
    <location>
        <begin position="266"/>
        <end position="318"/>
    </location>
</feature>
<dbReference type="EC" id="2.7.13.3" evidence="3"/>
<dbReference type="InterPro" id="IPR003660">
    <property type="entry name" value="HAMP_dom"/>
</dbReference>
<dbReference type="SUPFAM" id="SSF47384">
    <property type="entry name" value="Homodimeric domain of signal transducing histidine kinase"/>
    <property type="match status" value="1"/>
</dbReference>
<dbReference type="SMART" id="SM00304">
    <property type="entry name" value="HAMP"/>
    <property type="match status" value="1"/>
</dbReference>
<dbReference type="InterPro" id="IPR003661">
    <property type="entry name" value="HisK_dim/P_dom"/>
</dbReference>
<dbReference type="Gene3D" id="3.30.565.10">
    <property type="entry name" value="Histidine kinase-like ATPase, C-terminal domain"/>
    <property type="match status" value="1"/>
</dbReference>
<dbReference type="InterPro" id="IPR036097">
    <property type="entry name" value="HisK_dim/P_sf"/>
</dbReference>